<organism evidence="1 2">
    <name type="scientific">Halobacterium hubeiense</name>
    <dbReference type="NCBI Taxonomy" id="1407499"/>
    <lineage>
        <taxon>Archaea</taxon>
        <taxon>Methanobacteriati</taxon>
        <taxon>Methanobacteriota</taxon>
        <taxon>Stenosarchaea group</taxon>
        <taxon>Halobacteria</taxon>
        <taxon>Halobacteriales</taxon>
        <taxon>Halobacteriaceae</taxon>
        <taxon>Halobacterium</taxon>
    </lineage>
</organism>
<protein>
    <submittedName>
        <fullName evidence="1">Uncharacterized protein</fullName>
    </submittedName>
</protein>
<keyword evidence="2" id="KW-1185">Reference proteome</keyword>
<name>A0A0U5H4V3_9EURY</name>
<evidence type="ECO:0000313" key="2">
    <source>
        <dbReference type="Proteomes" id="UP000066737"/>
    </source>
</evidence>
<dbReference type="OrthoDB" id="323960at2157"/>
<evidence type="ECO:0000313" key="1">
    <source>
        <dbReference type="EMBL" id="CQH61894.1"/>
    </source>
</evidence>
<accession>A0A0U5H4V3</accession>
<dbReference type="RefSeq" id="WP_059057894.1">
    <property type="nucleotide sequence ID" value="NZ_CEML01000001.1"/>
</dbReference>
<proteinExistence type="predicted"/>
<dbReference type="EMBL" id="LN831302">
    <property type="protein sequence ID" value="CQH61894.1"/>
    <property type="molecule type" value="Genomic_DNA"/>
</dbReference>
<dbReference type="GeneID" id="26660173"/>
<sequence length="59" mass="6401">MTNDSPSDDEISSADDFDAALGRIVLAALQNDIDLRGTWEYRSDGETPDVEVMVVELAA</sequence>
<gene>
    <name evidence="1" type="ORF">HHUB_3579</name>
</gene>
<dbReference type="AlphaFoldDB" id="A0A0U5H4V3"/>
<dbReference type="KEGG" id="hhb:Hhub_3579"/>
<dbReference type="Proteomes" id="UP000066737">
    <property type="component" value="Chromosome I"/>
</dbReference>
<reference evidence="2" key="1">
    <citation type="journal article" date="2016" name="Environ. Microbiol.">
        <title>The complete genome of a viable archaeum isolated from 123-million-year-old rock salt.</title>
        <authorList>
            <person name="Jaakkola S.T."/>
            <person name="Pfeiffer F."/>
            <person name="Ravantti J.J."/>
            <person name="Guo Q."/>
            <person name="Liu Y."/>
            <person name="Chen X."/>
            <person name="Ma H."/>
            <person name="Yang C."/>
            <person name="Oksanen H.M."/>
            <person name="Bamford D.H."/>
        </authorList>
    </citation>
    <scope>NUCLEOTIDE SEQUENCE</scope>
    <source>
        <strain evidence="2">JI20-1</strain>
    </source>
</reference>